<accession>A0A0R2CFQ2</accession>
<evidence type="ECO:0000256" key="2">
    <source>
        <dbReference type="ARBA" id="ARBA00022448"/>
    </source>
</evidence>
<dbReference type="SUPFAM" id="SSF52540">
    <property type="entry name" value="P-loop containing nucleoside triphosphate hydrolases"/>
    <property type="match status" value="1"/>
</dbReference>
<keyword evidence="3" id="KW-0547">Nucleotide-binding</keyword>
<gene>
    <name evidence="6" type="ORF">FC87_GL001215</name>
</gene>
<proteinExistence type="inferred from homology"/>
<dbReference type="Gene3D" id="3.40.50.300">
    <property type="entry name" value="P-loop containing nucleotide triphosphate hydrolases"/>
    <property type="match status" value="1"/>
</dbReference>
<organism evidence="6 7">
    <name type="scientific">Fructilactobacillus florum DSM 22689 = JCM 16035</name>
    <dbReference type="NCBI Taxonomy" id="1423745"/>
    <lineage>
        <taxon>Bacteria</taxon>
        <taxon>Bacillati</taxon>
        <taxon>Bacillota</taxon>
        <taxon>Bacilli</taxon>
        <taxon>Lactobacillales</taxon>
        <taxon>Lactobacillaceae</taxon>
        <taxon>Fructilactobacillus</taxon>
    </lineage>
</organism>
<dbReference type="GO" id="GO:0005524">
    <property type="term" value="F:ATP binding"/>
    <property type="evidence" value="ECO:0007669"/>
    <property type="project" value="UniProtKB-KW"/>
</dbReference>
<dbReference type="InterPro" id="IPR050763">
    <property type="entry name" value="ABC_transporter_ATP-binding"/>
</dbReference>
<keyword evidence="4 6" id="KW-0067">ATP-binding</keyword>
<evidence type="ECO:0000259" key="5">
    <source>
        <dbReference type="PROSITE" id="PS50893"/>
    </source>
</evidence>
<evidence type="ECO:0000256" key="4">
    <source>
        <dbReference type="ARBA" id="ARBA00022840"/>
    </source>
</evidence>
<evidence type="ECO:0000313" key="6">
    <source>
        <dbReference type="EMBL" id="KRM90529.1"/>
    </source>
</evidence>
<dbReference type="PROSITE" id="PS00211">
    <property type="entry name" value="ABC_TRANSPORTER_1"/>
    <property type="match status" value="1"/>
</dbReference>
<dbReference type="Pfam" id="PF00005">
    <property type="entry name" value="ABC_tran"/>
    <property type="match status" value="1"/>
</dbReference>
<dbReference type="InterPro" id="IPR003593">
    <property type="entry name" value="AAA+_ATPase"/>
</dbReference>
<sequence length="304" mass="33978">MNENFIKLKKANLGYGHDEKHIVLNDINIDFLPGTITAIVGPNGAGKSTLINSIVGVLPPLSGKIEFKVTNDLNQPNFNKVGFCPQVPLIDWFTSVKNNVILGPLLSGKTLKKSHKLSISAMKQMQIYDLRNRPMDHISGGQQQRVQIARELAKNPDVFILDEPTTGLDVYSSEKLFKFLKTKSIAGSIVIISSHDLTIVEEYADKIVLIGNNKVKFNGLMSEFIQKGARNKLVEITPKSGNFSQVVKQSVSTFKESDNGNLIINFSEFEKFMNVAEKNNEVIDYISMQQKSLRDIYLDMSLEK</sequence>
<reference evidence="6 7" key="1">
    <citation type="journal article" date="2015" name="Genome Announc.">
        <title>Expanding the biotechnology potential of lactobacilli through comparative genomics of 213 strains and associated genera.</title>
        <authorList>
            <person name="Sun Z."/>
            <person name="Harris H.M."/>
            <person name="McCann A."/>
            <person name="Guo C."/>
            <person name="Argimon S."/>
            <person name="Zhang W."/>
            <person name="Yang X."/>
            <person name="Jeffery I.B."/>
            <person name="Cooney J.C."/>
            <person name="Kagawa T.F."/>
            <person name="Liu W."/>
            <person name="Song Y."/>
            <person name="Salvetti E."/>
            <person name="Wrobel A."/>
            <person name="Rasinkangas P."/>
            <person name="Parkhill J."/>
            <person name="Rea M.C."/>
            <person name="O'Sullivan O."/>
            <person name="Ritari J."/>
            <person name="Douillard F.P."/>
            <person name="Paul Ross R."/>
            <person name="Yang R."/>
            <person name="Briner A.E."/>
            <person name="Felis G.E."/>
            <person name="de Vos W.M."/>
            <person name="Barrangou R."/>
            <person name="Klaenhammer T.R."/>
            <person name="Caufield P.W."/>
            <person name="Cui Y."/>
            <person name="Zhang H."/>
            <person name="O'Toole P.W."/>
        </authorList>
    </citation>
    <scope>NUCLEOTIDE SEQUENCE [LARGE SCALE GENOMIC DNA]</scope>
    <source>
        <strain evidence="6 7">DSM 22689</strain>
    </source>
</reference>
<dbReference type="EMBL" id="AYZI01000008">
    <property type="protein sequence ID" value="KRM90529.1"/>
    <property type="molecule type" value="Genomic_DNA"/>
</dbReference>
<evidence type="ECO:0000313" key="7">
    <source>
        <dbReference type="Proteomes" id="UP000051586"/>
    </source>
</evidence>
<dbReference type="STRING" id="1423745.GCA_001311215_00754"/>
<dbReference type="PATRIC" id="fig|1423745.4.peg.1281"/>
<feature type="domain" description="ABC transporter" evidence="5">
    <location>
        <begin position="8"/>
        <end position="237"/>
    </location>
</feature>
<dbReference type="PANTHER" id="PTHR42711:SF5">
    <property type="entry name" value="ABC TRANSPORTER ATP-BINDING PROTEIN NATA"/>
    <property type="match status" value="1"/>
</dbReference>
<keyword evidence="2" id="KW-0813">Transport</keyword>
<dbReference type="RefSeq" id="WP_082619223.1">
    <property type="nucleotide sequence ID" value="NZ_AYZI01000008.1"/>
</dbReference>
<dbReference type="SMART" id="SM00382">
    <property type="entry name" value="AAA"/>
    <property type="match status" value="1"/>
</dbReference>
<comment type="similarity">
    <text evidence="1">Belongs to the ABC transporter superfamily.</text>
</comment>
<comment type="caution">
    <text evidence="6">The sequence shown here is derived from an EMBL/GenBank/DDBJ whole genome shotgun (WGS) entry which is preliminary data.</text>
</comment>
<name>A0A0R2CFQ2_9LACO</name>
<dbReference type="Proteomes" id="UP000051586">
    <property type="component" value="Unassembled WGS sequence"/>
</dbReference>
<dbReference type="GO" id="GO:0016887">
    <property type="term" value="F:ATP hydrolysis activity"/>
    <property type="evidence" value="ECO:0007669"/>
    <property type="project" value="InterPro"/>
</dbReference>
<evidence type="ECO:0000256" key="1">
    <source>
        <dbReference type="ARBA" id="ARBA00005417"/>
    </source>
</evidence>
<dbReference type="InterPro" id="IPR027417">
    <property type="entry name" value="P-loop_NTPase"/>
</dbReference>
<evidence type="ECO:0000256" key="3">
    <source>
        <dbReference type="ARBA" id="ARBA00022741"/>
    </source>
</evidence>
<dbReference type="AlphaFoldDB" id="A0A0R2CFQ2"/>
<dbReference type="PANTHER" id="PTHR42711">
    <property type="entry name" value="ABC TRANSPORTER ATP-BINDING PROTEIN"/>
    <property type="match status" value="1"/>
</dbReference>
<protein>
    <submittedName>
        <fullName evidence="6">ABC transporter ATP-binding protein</fullName>
    </submittedName>
</protein>
<dbReference type="PROSITE" id="PS50893">
    <property type="entry name" value="ABC_TRANSPORTER_2"/>
    <property type="match status" value="1"/>
</dbReference>
<dbReference type="InterPro" id="IPR003439">
    <property type="entry name" value="ABC_transporter-like_ATP-bd"/>
</dbReference>
<dbReference type="InterPro" id="IPR017871">
    <property type="entry name" value="ABC_transporter-like_CS"/>
</dbReference>